<dbReference type="AlphaFoldDB" id="A0A9P4KC31"/>
<reference evidence="3" key="1">
    <citation type="journal article" date="2020" name="Stud. Mycol.">
        <title>101 Dothideomycetes genomes: A test case for predicting lifestyles and emergence of pathogens.</title>
        <authorList>
            <person name="Haridas S."/>
            <person name="Albert R."/>
            <person name="Binder M."/>
            <person name="Bloem J."/>
            <person name="LaButti K."/>
            <person name="Salamov A."/>
            <person name="Andreopoulos B."/>
            <person name="Baker S."/>
            <person name="Barry K."/>
            <person name="Bills G."/>
            <person name="Bluhm B."/>
            <person name="Cannon C."/>
            <person name="Castanera R."/>
            <person name="Culley D."/>
            <person name="Daum C."/>
            <person name="Ezra D."/>
            <person name="Gonzalez J."/>
            <person name="Henrissat B."/>
            <person name="Kuo A."/>
            <person name="Liang C."/>
            <person name="Lipzen A."/>
            <person name="Lutzoni F."/>
            <person name="Magnuson J."/>
            <person name="Mondo S."/>
            <person name="Nolan M."/>
            <person name="Ohm R."/>
            <person name="Pangilinan J."/>
            <person name="Park H.-J."/>
            <person name="Ramirez L."/>
            <person name="Alfaro M."/>
            <person name="Sun H."/>
            <person name="Tritt A."/>
            <person name="Yoshinaga Y."/>
            <person name="Zwiers L.-H."/>
            <person name="Turgeon B."/>
            <person name="Goodwin S."/>
            <person name="Spatafora J."/>
            <person name="Crous P."/>
            <person name="Grigoriev I."/>
        </authorList>
    </citation>
    <scope>NUCLEOTIDE SEQUENCE [LARGE SCALE GENOMIC DNA]</scope>
    <source>
        <strain evidence="3">CBS 304.66</strain>
    </source>
</reference>
<proteinExistence type="predicted"/>
<feature type="compositionally biased region" description="Polar residues" evidence="1">
    <location>
        <begin position="190"/>
        <end position="200"/>
    </location>
</feature>
<gene>
    <name evidence="2" type="ORF">CC78DRAFT_615498</name>
</gene>
<organism evidence="2 3">
    <name type="scientific">Lojkania enalia</name>
    <dbReference type="NCBI Taxonomy" id="147567"/>
    <lineage>
        <taxon>Eukaryota</taxon>
        <taxon>Fungi</taxon>
        <taxon>Dikarya</taxon>
        <taxon>Ascomycota</taxon>
        <taxon>Pezizomycotina</taxon>
        <taxon>Dothideomycetes</taxon>
        <taxon>Pleosporomycetidae</taxon>
        <taxon>Pleosporales</taxon>
        <taxon>Pleosporales incertae sedis</taxon>
        <taxon>Lojkania</taxon>
    </lineage>
</organism>
<keyword evidence="3" id="KW-1185">Reference proteome</keyword>
<evidence type="ECO:0000313" key="2">
    <source>
        <dbReference type="EMBL" id="KAF2265951.1"/>
    </source>
</evidence>
<comment type="caution">
    <text evidence="2">The sequence shown here is derived from an EMBL/GenBank/DDBJ whole genome shotgun (WGS) entry which is preliminary data.</text>
</comment>
<dbReference type="EMBL" id="ML986602">
    <property type="protein sequence ID" value="KAF2265951.1"/>
    <property type="molecule type" value="Genomic_DNA"/>
</dbReference>
<feature type="region of interest" description="Disordered" evidence="1">
    <location>
        <begin position="163"/>
        <end position="200"/>
    </location>
</feature>
<evidence type="ECO:0000256" key="1">
    <source>
        <dbReference type="SAM" id="MobiDB-lite"/>
    </source>
</evidence>
<accession>A0A9P4KC31</accession>
<feature type="region of interest" description="Disordered" evidence="1">
    <location>
        <begin position="120"/>
        <end position="139"/>
    </location>
</feature>
<protein>
    <submittedName>
        <fullName evidence="2">Uncharacterized protein</fullName>
    </submittedName>
</protein>
<evidence type="ECO:0000313" key="3">
    <source>
        <dbReference type="Proteomes" id="UP000800093"/>
    </source>
</evidence>
<dbReference type="Proteomes" id="UP000800093">
    <property type="component" value="Unassembled WGS sequence"/>
</dbReference>
<name>A0A9P4KC31_9PLEO</name>
<sequence length="219" mass="23925">MVCEKAVFAAFHAAELHASRRILVLQRGDRQRRDIILSIQDSHDAAFDGVEGGLRAVKSNTATCLSLTIRSSCEELILSGPLSVAIDSHRKQVHCEAHVKDENGDLEGGTQVAAEYQALTDGLGNRNEKRKRPEPPSSTQCYNCAICDHSDSMREAIPQREAGVPTYPYPFGPQLSSRLDPKRPTPPLETSPTDQAGSHLTNPCSCSLALHLRHIGVQH</sequence>